<dbReference type="Pfam" id="PF13426">
    <property type="entry name" value="PAS_9"/>
    <property type="match status" value="1"/>
</dbReference>
<name>A0ABZ0QGK4_9VIBR</name>
<dbReference type="SMART" id="SM00086">
    <property type="entry name" value="PAC"/>
    <property type="match status" value="2"/>
</dbReference>
<keyword evidence="4" id="KW-1185">Reference proteome</keyword>
<evidence type="ECO:0000259" key="2">
    <source>
        <dbReference type="PROSITE" id="PS50887"/>
    </source>
</evidence>
<dbReference type="SMART" id="SM00267">
    <property type="entry name" value="GGDEF"/>
    <property type="match status" value="1"/>
</dbReference>
<dbReference type="CDD" id="cd00130">
    <property type="entry name" value="PAS"/>
    <property type="match status" value="2"/>
</dbReference>
<dbReference type="Gene3D" id="3.30.70.270">
    <property type="match status" value="1"/>
</dbReference>
<dbReference type="InterPro" id="IPR001610">
    <property type="entry name" value="PAC"/>
</dbReference>
<dbReference type="PANTHER" id="PTHR44757:SF2">
    <property type="entry name" value="BIOFILM ARCHITECTURE MAINTENANCE PROTEIN MBAA"/>
    <property type="match status" value="1"/>
</dbReference>
<dbReference type="InterPro" id="IPR000014">
    <property type="entry name" value="PAS"/>
</dbReference>
<dbReference type="InterPro" id="IPR043128">
    <property type="entry name" value="Rev_trsase/Diguanyl_cyclase"/>
</dbReference>
<evidence type="ECO:0000313" key="3">
    <source>
        <dbReference type="EMBL" id="WPC75608.1"/>
    </source>
</evidence>
<dbReference type="Pfam" id="PF00563">
    <property type="entry name" value="EAL"/>
    <property type="match status" value="1"/>
</dbReference>
<dbReference type="InterPro" id="IPR001633">
    <property type="entry name" value="EAL_dom"/>
</dbReference>
<dbReference type="RefSeq" id="WP_261897589.1">
    <property type="nucleotide sequence ID" value="NZ_AP024896.1"/>
</dbReference>
<gene>
    <name evidence="3" type="ORF">R8Z52_22045</name>
</gene>
<dbReference type="PROSITE" id="PS50883">
    <property type="entry name" value="EAL"/>
    <property type="match status" value="1"/>
</dbReference>
<dbReference type="CDD" id="cd01948">
    <property type="entry name" value="EAL"/>
    <property type="match status" value="1"/>
</dbReference>
<dbReference type="Gene3D" id="3.30.450.20">
    <property type="entry name" value="PAS domain"/>
    <property type="match status" value="2"/>
</dbReference>
<accession>A0ABZ0QGK4</accession>
<dbReference type="PANTHER" id="PTHR44757">
    <property type="entry name" value="DIGUANYLATE CYCLASE DGCP"/>
    <property type="match status" value="1"/>
</dbReference>
<reference evidence="3 4" key="1">
    <citation type="submission" date="2023-11" db="EMBL/GenBank/DDBJ databases">
        <title>Plant-associative lifestyle of Vibrio porteresiae and its evolutionary dynamics.</title>
        <authorList>
            <person name="Rameshkumar N."/>
            <person name="Kirti K."/>
        </authorList>
    </citation>
    <scope>NUCLEOTIDE SEQUENCE [LARGE SCALE GENOMIC DNA]</scope>
    <source>
        <strain evidence="3 4">MSSRF30</strain>
    </source>
</reference>
<dbReference type="SUPFAM" id="SSF55073">
    <property type="entry name" value="Nucleotide cyclase"/>
    <property type="match status" value="1"/>
</dbReference>
<sequence length="735" mass="82991">MKQCDDEQEKKALDQRRENIIGLGDRSFRKNYYPQLRRNMDRLERFKTLLDHTPDMVMLISLPDGIVSDVNQAVCRLFGVAETALVNKPLRDFPWSGVTDFIDDILRDDGQEWHGSAVIEQKTAADEFVWLELSYQKATLDNHQFCVIVGRDVTERVAQNATLNTLLSEKNALLDNALVGMAWVKDRLIIACNQRFEQMLGYQTGAVIGQSTRILYDSDETYHDFGSEAYRVLCNEDSYTGTIQLMRANGETVWCELTGNAIDKSNPHSGSIWIFNDINHLKLSEEKAVYMSQHDALTGLPNHRLLSDRLEQAMLAATKQRSSIAILSVDLDNFKIVNDLLGHTHANELLVQVSKRLQQSVKEIGTLCRQGGDEFVILFPNLSDSDKSVARIGTVFNAMETPFNIEGQSINLTVSIGVALFPEDGTDFETLLSKADSAMYQAKEDGRNTYRFYRQQLNDSIEEELTIAFGLRKALDEHQFELYYQPKVEIRTGEIKGAEALIRWKHPTLGMISPAKFIPVAEETGLIIPISDWVLHTASQAVGRWRDLGMDNALVAVNLSAVHFARGNVSESIHNAILNTGIVPQMLELELTESILIKDPEYVLDVVKQLKEFGCRLSIDDFGTGYSSLAYLKRFPVDILKIDREFVKDIATNQEDEIIVKTIIQMAKGFGITTVAEGIEDQATLDKLQRFGCDRSQGYFTGRPMPEKDFIEFMLKNRAEQPKKTQVNPSSDYSI</sequence>
<dbReference type="PROSITE" id="PS50887">
    <property type="entry name" value="GGDEF"/>
    <property type="match status" value="1"/>
</dbReference>
<dbReference type="InterPro" id="IPR052155">
    <property type="entry name" value="Biofilm_reg_signaling"/>
</dbReference>
<dbReference type="SUPFAM" id="SSF141868">
    <property type="entry name" value="EAL domain-like"/>
    <property type="match status" value="1"/>
</dbReference>
<dbReference type="SUPFAM" id="SSF55785">
    <property type="entry name" value="PYP-like sensor domain (PAS domain)"/>
    <property type="match status" value="2"/>
</dbReference>
<evidence type="ECO:0000259" key="1">
    <source>
        <dbReference type="PROSITE" id="PS50883"/>
    </source>
</evidence>
<evidence type="ECO:0000313" key="4">
    <source>
        <dbReference type="Proteomes" id="UP001304071"/>
    </source>
</evidence>
<protein>
    <submittedName>
        <fullName evidence="3">EAL domain-containing protein</fullName>
    </submittedName>
</protein>
<dbReference type="Pfam" id="PF00990">
    <property type="entry name" value="GGDEF"/>
    <property type="match status" value="1"/>
</dbReference>
<organism evidence="3 4">
    <name type="scientific">Vibrio porteresiae DSM 19223</name>
    <dbReference type="NCBI Taxonomy" id="1123496"/>
    <lineage>
        <taxon>Bacteria</taxon>
        <taxon>Pseudomonadati</taxon>
        <taxon>Pseudomonadota</taxon>
        <taxon>Gammaproteobacteria</taxon>
        <taxon>Vibrionales</taxon>
        <taxon>Vibrionaceae</taxon>
        <taxon>Vibrio</taxon>
    </lineage>
</organism>
<dbReference type="SMART" id="SM00091">
    <property type="entry name" value="PAS"/>
    <property type="match status" value="2"/>
</dbReference>
<dbReference type="Gene3D" id="3.20.20.450">
    <property type="entry name" value="EAL domain"/>
    <property type="match status" value="1"/>
</dbReference>
<proteinExistence type="predicted"/>
<dbReference type="InterPro" id="IPR035965">
    <property type="entry name" value="PAS-like_dom_sf"/>
</dbReference>
<dbReference type="InterPro" id="IPR029787">
    <property type="entry name" value="Nucleotide_cyclase"/>
</dbReference>
<dbReference type="EMBL" id="CP138204">
    <property type="protein sequence ID" value="WPC75608.1"/>
    <property type="molecule type" value="Genomic_DNA"/>
</dbReference>
<feature type="domain" description="GGDEF" evidence="2">
    <location>
        <begin position="322"/>
        <end position="455"/>
    </location>
</feature>
<dbReference type="InterPro" id="IPR035919">
    <property type="entry name" value="EAL_sf"/>
</dbReference>
<dbReference type="NCBIfam" id="TIGR00254">
    <property type="entry name" value="GGDEF"/>
    <property type="match status" value="1"/>
</dbReference>
<dbReference type="InterPro" id="IPR000160">
    <property type="entry name" value="GGDEF_dom"/>
</dbReference>
<dbReference type="CDD" id="cd01949">
    <property type="entry name" value="GGDEF"/>
    <property type="match status" value="1"/>
</dbReference>
<dbReference type="SMART" id="SM00052">
    <property type="entry name" value="EAL"/>
    <property type="match status" value="1"/>
</dbReference>
<feature type="domain" description="EAL" evidence="1">
    <location>
        <begin position="464"/>
        <end position="718"/>
    </location>
</feature>
<dbReference type="Pfam" id="PF13188">
    <property type="entry name" value="PAS_8"/>
    <property type="match status" value="1"/>
</dbReference>
<dbReference type="Proteomes" id="UP001304071">
    <property type="component" value="Chromosome 2"/>
</dbReference>
<dbReference type="NCBIfam" id="TIGR00229">
    <property type="entry name" value="sensory_box"/>
    <property type="match status" value="2"/>
</dbReference>